<dbReference type="GO" id="GO:0016787">
    <property type="term" value="F:hydrolase activity"/>
    <property type="evidence" value="ECO:0007669"/>
    <property type="project" value="UniProtKB-KW"/>
</dbReference>
<keyword evidence="2" id="KW-0378">Hydrolase</keyword>
<sequence>MTEPAPGGITSIGLALTGGALRWSARRKGTTVVDTSELGLKLADGTELGTAGTVLTGFEHGRVDATWQPAYGRNARVSDQFTPVGSRTFDSQTSYVLPVGGRHGTTYV</sequence>
<accession>A0ABS2THW7</accession>
<dbReference type="Gene3D" id="2.70.98.10">
    <property type="match status" value="1"/>
</dbReference>
<comment type="caution">
    <text evidence="2">The sequence shown here is derived from an EMBL/GenBank/DDBJ whole genome shotgun (WGS) entry which is preliminary data.</text>
</comment>
<feature type="domain" description="Glycosyl-hydrolase 97 N-terminal" evidence="1">
    <location>
        <begin position="9"/>
        <end position="82"/>
    </location>
</feature>
<dbReference type="InterPro" id="IPR029486">
    <property type="entry name" value="GH97_N"/>
</dbReference>
<dbReference type="Proteomes" id="UP000749040">
    <property type="component" value="Unassembled WGS sequence"/>
</dbReference>
<dbReference type="RefSeq" id="WP_205354851.1">
    <property type="nucleotide sequence ID" value="NZ_JADKYB010000001.1"/>
</dbReference>
<keyword evidence="3" id="KW-1185">Reference proteome</keyword>
<name>A0ABS2THW7_9ACTN</name>
<reference evidence="2 3" key="1">
    <citation type="submission" date="2021-01" db="EMBL/GenBank/DDBJ databases">
        <title>Streptomyces acididurans sp. nov., isolated from a peat swamp forest soil.</title>
        <authorList>
            <person name="Chantavorakit T."/>
            <person name="Duangmal K."/>
        </authorList>
    </citation>
    <scope>NUCLEOTIDE SEQUENCE [LARGE SCALE GENOMIC DNA]</scope>
    <source>
        <strain evidence="2 3">KK5PA1</strain>
    </source>
</reference>
<evidence type="ECO:0000259" key="1">
    <source>
        <dbReference type="Pfam" id="PF14508"/>
    </source>
</evidence>
<dbReference type="InterPro" id="IPR014718">
    <property type="entry name" value="GH-type_carb-bd"/>
</dbReference>
<evidence type="ECO:0000313" key="3">
    <source>
        <dbReference type="Proteomes" id="UP000749040"/>
    </source>
</evidence>
<gene>
    <name evidence="2" type="ORF">ITX44_00040</name>
</gene>
<proteinExistence type="predicted"/>
<dbReference type="Pfam" id="PF14508">
    <property type="entry name" value="GH97_N"/>
    <property type="match status" value="1"/>
</dbReference>
<protein>
    <submittedName>
        <fullName evidence="2">Glycoside hydrolase family 97 N-terminal domain-containing protein</fullName>
    </submittedName>
</protein>
<evidence type="ECO:0000313" key="2">
    <source>
        <dbReference type="EMBL" id="MBM9502953.1"/>
    </source>
</evidence>
<dbReference type="EMBL" id="JADKYB010000001">
    <property type="protein sequence ID" value="MBM9502953.1"/>
    <property type="molecule type" value="Genomic_DNA"/>
</dbReference>
<organism evidence="2 3">
    <name type="scientific">Actinacidiphila acididurans</name>
    <dbReference type="NCBI Taxonomy" id="2784346"/>
    <lineage>
        <taxon>Bacteria</taxon>
        <taxon>Bacillati</taxon>
        <taxon>Actinomycetota</taxon>
        <taxon>Actinomycetes</taxon>
        <taxon>Kitasatosporales</taxon>
        <taxon>Streptomycetaceae</taxon>
        <taxon>Actinacidiphila</taxon>
    </lineage>
</organism>